<name>A0ABT6EVN7_9SYNE</name>
<dbReference type="EMBL" id="JAKKUT010000001">
    <property type="protein sequence ID" value="MDG2989584.1"/>
    <property type="molecule type" value="Genomic_DNA"/>
</dbReference>
<keyword evidence="2" id="KW-1185">Reference proteome</keyword>
<organism evidence="1 2">
    <name type="scientific">Candidatus Synechococcus calcipolaris G9</name>
    <dbReference type="NCBI Taxonomy" id="1497997"/>
    <lineage>
        <taxon>Bacteria</taxon>
        <taxon>Bacillati</taxon>
        <taxon>Cyanobacteriota</taxon>
        <taxon>Cyanophyceae</taxon>
        <taxon>Synechococcales</taxon>
        <taxon>Synechococcaceae</taxon>
        <taxon>Synechococcus</taxon>
    </lineage>
</organism>
<reference evidence="1" key="2">
    <citation type="submission" date="2022-01" db="EMBL/GenBank/DDBJ databases">
        <authorList>
            <person name="Zivanovic Y."/>
            <person name="Moreira D."/>
            <person name="Lopez-Garcia P."/>
        </authorList>
    </citation>
    <scope>NUCLEOTIDE SEQUENCE</scope>
    <source>
        <strain evidence="1">G9</strain>
    </source>
</reference>
<evidence type="ECO:0000313" key="1">
    <source>
        <dbReference type="EMBL" id="MDG2989584.1"/>
    </source>
</evidence>
<dbReference type="SUPFAM" id="SSF51269">
    <property type="entry name" value="AFP III-like domain"/>
    <property type="match status" value="1"/>
</dbReference>
<dbReference type="CDD" id="cd11615">
    <property type="entry name" value="SAF_NeuB_like"/>
    <property type="match status" value="1"/>
</dbReference>
<sequence>MTEVPPLDWEGRPRELIVNRRSLYLVKNMAASDIVTPVHTRSICPRYGLQPMYYNWLIAKRVNQDIKPGTAVFLKVIG</sequence>
<dbReference type="Gene3D" id="3.90.1210.10">
    <property type="entry name" value="Antifreeze-like/N-acetylneuraminic acid synthase C-terminal domain"/>
    <property type="match status" value="1"/>
</dbReference>
<gene>
    <name evidence="1" type="ORF">L3556_01355</name>
</gene>
<reference evidence="1" key="1">
    <citation type="journal article" date="2022" name="Genome Biol. Evol.">
        <title>A New Gene Family Diagnostic for Intracellular Biomineralization of Amorphous Ca Carbonates by Cyanobacteria.</title>
        <authorList>
            <person name="Benzerara K."/>
            <person name="Duprat E."/>
            <person name="Bitard-Feildel T."/>
            <person name="Caumes G."/>
            <person name="Cassier-Chauvat C."/>
            <person name="Chauvat F."/>
            <person name="Dezi M."/>
            <person name="Diop S.I."/>
            <person name="Gaschignard G."/>
            <person name="Gorgen S."/>
            <person name="Gugger M."/>
            <person name="Lopez-Garcia P."/>
            <person name="Millet M."/>
            <person name="Skouri-Panet F."/>
            <person name="Moreira D."/>
            <person name="Callebaut I."/>
        </authorList>
    </citation>
    <scope>NUCLEOTIDE SEQUENCE</scope>
    <source>
        <strain evidence="1">G9</strain>
    </source>
</reference>
<dbReference type="RefSeq" id="WP_277865504.1">
    <property type="nucleotide sequence ID" value="NZ_JAKKUT010000001.1"/>
</dbReference>
<dbReference type="InterPro" id="IPR036732">
    <property type="entry name" value="AFP_Neu5c_C_sf"/>
</dbReference>
<accession>A0ABT6EVN7</accession>
<protein>
    <submittedName>
        <fullName evidence="1">Uncharacterized protein</fullName>
    </submittedName>
</protein>
<comment type="caution">
    <text evidence="1">The sequence shown here is derived from an EMBL/GenBank/DDBJ whole genome shotgun (WGS) entry which is preliminary data.</text>
</comment>
<evidence type="ECO:0000313" key="2">
    <source>
        <dbReference type="Proteomes" id="UP001154265"/>
    </source>
</evidence>
<proteinExistence type="predicted"/>
<dbReference type="Proteomes" id="UP001154265">
    <property type="component" value="Unassembled WGS sequence"/>
</dbReference>
<dbReference type="InterPro" id="IPR057736">
    <property type="entry name" value="SAF_PseI/NeuA/NeuB"/>
</dbReference>